<evidence type="ECO:0000313" key="3">
    <source>
        <dbReference type="Proteomes" id="UP001146067"/>
    </source>
</evidence>
<dbReference type="Proteomes" id="UP001146067">
    <property type="component" value="Unassembled WGS sequence"/>
</dbReference>
<accession>A0A9X3PEU1</accession>
<dbReference type="PANTHER" id="PTHR42791:SF1">
    <property type="entry name" value="N-ACETYLTRANSFERASE DOMAIN-CONTAINING PROTEIN"/>
    <property type="match status" value="1"/>
</dbReference>
<dbReference type="EMBL" id="JAPZVP010000020">
    <property type="protein sequence ID" value="MDA1362175.1"/>
    <property type="molecule type" value="Genomic_DNA"/>
</dbReference>
<organism evidence="2 3">
    <name type="scientific">Glycomyces luteolus</name>
    <dbReference type="NCBI Taxonomy" id="2670330"/>
    <lineage>
        <taxon>Bacteria</taxon>
        <taxon>Bacillati</taxon>
        <taxon>Actinomycetota</taxon>
        <taxon>Actinomycetes</taxon>
        <taxon>Glycomycetales</taxon>
        <taxon>Glycomycetaceae</taxon>
        <taxon>Glycomyces</taxon>
    </lineage>
</organism>
<sequence length="205" mass="21995">MSAITIRRAGGADLEALVPAYAAATADEATNAWVASAGPVPEDAYAQYLTESLRDHLTDDEVWVAERDGDIAGISVWRQVVSADQLQLEADRAAALAESTGLAVLRRAETALRATGAAHPDRFPHLYLYLIAVAPEHRGAGAGGAMLRERLAVADRGRTPAYLEASTEDSARLYKRCGFEETGERIQLPEGGPRLIPMWREPAGS</sequence>
<dbReference type="InterPro" id="IPR052523">
    <property type="entry name" value="Trichothecene_AcTrans"/>
</dbReference>
<dbReference type="RefSeq" id="WP_270112228.1">
    <property type="nucleotide sequence ID" value="NZ_JAPZVP010000020.1"/>
</dbReference>
<dbReference type="PANTHER" id="PTHR42791">
    <property type="entry name" value="GNAT FAMILY ACETYLTRANSFERASE"/>
    <property type="match status" value="1"/>
</dbReference>
<keyword evidence="3" id="KW-1185">Reference proteome</keyword>
<dbReference type="InterPro" id="IPR000182">
    <property type="entry name" value="GNAT_dom"/>
</dbReference>
<dbReference type="CDD" id="cd04301">
    <property type="entry name" value="NAT_SF"/>
    <property type="match status" value="1"/>
</dbReference>
<gene>
    <name evidence="2" type="ORF">O1R50_21290</name>
</gene>
<dbReference type="Gene3D" id="3.40.630.30">
    <property type="match status" value="1"/>
</dbReference>
<dbReference type="GO" id="GO:0016747">
    <property type="term" value="F:acyltransferase activity, transferring groups other than amino-acyl groups"/>
    <property type="evidence" value="ECO:0007669"/>
    <property type="project" value="InterPro"/>
</dbReference>
<dbReference type="InterPro" id="IPR016181">
    <property type="entry name" value="Acyl_CoA_acyltransferase"/>
</dbReference>
<name>A0A9X3PEU1_9ACTN</name>
<reference evidence="2" key="1">
    <citation type="submission" date="2022-12" db="EMBL/GenBank/DDBJ databases">
        <title>Gycomyces niveus sp.nov.,a novel actinomycete isolated from soil in Shouguan.</title>
        <authorList>
            <person name="Yang X."/>
        </authorList>
    </citation>
    <scope>NUCLEOTIDE SEQUENCE</scope>
    <source>
        <strain evidence="2">NEAU-A15</strain>
    </source>
</reference>
<evidence type="ECO:0000313" key="2">
    <source>
        <dbReference type="EMBL" id="MDA1362175.1"/>
    </source>
</evidence>
<dbReference type="Pfam" id="PF00583">
    <property type="entry name" value="Acetyltransf_1"/>
    <property type="match status" value="1"/>
</dbReference>
<feature type="domain" description="N-acetyltransferase" evidence="1">
    <location>
        <begin position="4"/>
        <end position="203"/>
    </location>
</feature>
<dbReference type="AlphaFoldDB" id="A0A9X3PEU1"/>
<evidence type="ECO:0000259" key="1">
    <source>
        <dbReference type="PROSITE" id="PS51186"/>
    </source>
</evidence>
<comment type="caution">
    <text evidence="2">The sequence shown here is derived from an EMBL/GenBank/DDBJ whole genome shotgun (WGS) entry which is preliminary data.</text>
</comment>
<dbReference type="SUPFAM" id="SSF55729">
    <property type="entry name" value="Acyl-CoA N-acyltransferases (Nat)"/>
    <property type="match status" value="1"/>
</dbReference>
<proteinExistence type="predicted"/>
<dbReference type="PROSITE" id="PS51186">
    <property type="entry name" value="GNAT"/>
    <property type="match status" value="1"/>
</dbReference>
<protein>
    <submittedName>
        <fullName evidence="2">GNAT family N-acetyltransferase</fullName>
    </submittedName>
</protein>